<evidence type="ECO:0000313" key="5">
    <source>
        <dbReference type="Proteomes" id="UP000027265"/>
    </source>
</evidence>
<name>A0A067QC28_9AGAM</name>
<feature type="domain" description="DRBM" evidence="3">
    <location>
        <begin position="62"/>
        <end position="135"/>
    </location>
</feature>
<dbReference type="OrthoDB" id="3353871at2759"/>
<proteinExistence type="predicted"/>
<feature type="region of interest" description="Disordered" evidence="2">
    <location>
        <begin position="1"/>
        <end position="68"/>
    </location>
</feature>
<evidence type="ECO:0000256" key="1">
    <source>
        <dbReference type="PROSITE-ProRule" id="PRU00266"/>
    </source>
</evidence>
<keyword evidence="5" id="KW-1185">Reference proteome</keyword>
<dbReference type="EMBL" id="KL197714">
    <property type="protein sequence ID" value="KDQ60151.1"/>
    <property type="molecule type" value="Genomic_DNA"/>
</dbReference>
<gene>
    <name evidence="4" type="ORF">JAAARDRAFT_205168</name>
</gene>
<sequence>MVDQPSYSEIDGSHSQPPPAGAPAGGTSPANASGSGGSAGSAPTPPPPAAPTSSPRLVPPHPPESTMHYLPRFNERAAQARMVVDWDGGFTGEPHRPVWTLACIVNGVERGKGVGYSKQLAKEGAAKMAYIALGFDQGVGGNPGGNPHVQPQPQIYLAAFNEKAIQQRLKVDFIAESVGPSHMLRWYVKCLVNGELKAFGQGNSKQAAEEEAAEDAYHAMGW</sequence>
<evidence type="ECO:0000259" key="3">
    <source>
        <dbReference type="PROSITE" id="PS50137"/>
    </source>
</evidence>
<dbReference type="PROSITE" id="PS50137">
    <property type="entry name" value="DS_RBD"/>
    <property type="match status" value="2"/>
</dbReference>
<feature type="domain" description="DRBM" evidence="3">
    <location>
        <begin position="152"/>
        <end position="222"/>
    </location>
</feature>
<dbReference type="InterPro" id="IPR014720">
    <property type="entry name" value="dsRBD_dom"/>
</dbReference>
<evidence type="ECO:0000256" key="2">
    <source>
        <dbReference type="SAM" id="MobiDB-lite"/>
    </source>
</evidence>
<dbReference type="SUPFAM" id="SSF54768">
    <property type="entry name" value="dsRNA-binding domain-like"/>
    <property type="match status" value="2"/>
</dbReference>
<dbReference type="STRING" id="933084.A0A067QC28"/>
<dbReference type="InParanoid" id="A0A067QC28"/>
<dbReference type="Gene3D" id="3.30.160.20">
    <property type="match status" value="2"/>
</dbReference>
<accession>A0A067QC28</accession>
<dbReference type="Proteomes" id="UP000027265">
    <property type="component" value="Unassembled WGS sequence"/>
</dbReference>
<dbReference type="Pfam" id="PF00035">
    <property type="entry name" value="dsrm"/>
    <property type="match status" value="2"/>
</dbReference>
<dbReference type="AlphaFoldDB" id="A0A067QC28"/>
<dbReference type="SMART" id="SM00358">
    <property type="entry name" value="DSRM"/>
    <property type="match status" value="2"/>
</dbReference>
<organism evidence="4 5">
    <name type="scientific">Jaapia argillacea MUCL 33604</name>
    <dbReference type="NCBI Taxonomy" id="933084"/>
    <lineage>
        <taxon>Eukaryota</taxon>
        <taxon>Fungi</taxon>
        <taxon>Dikarya</taxon>
        <taxon>Basidiomycota</taxon>
        <taxon>Agaricomycotina</taxon>
        <taxon>Agaricomycetes</taxon>
        <taxon>Agaricomycetidae</taxon>
        <taxon>Jaapiales</taxon>
        <taxon>Jaapiaceae</taxon>
        <taxon>Jaapia</taxon>
    </lineage>
</organism>
<dbReference type="HOGENOM" id="CLU_099927_0_0_1"/>
<dbReference type="GO" id="GO:0003723">
    <property type="term" value="F:RNA binding"/>
    <property type="evidence" value="ECO:0007669"/>
    <property type="project" value="UniProtKB-UniRule"/>
</dbReference>
<reference evidence="5" key="1">
    <citation type="journal article" date="2014" name="Proc. Natl. Acad. Sci. U.S.A.">
        <title>Extensive sampling of basidiomycete genomes demonstrates inadequacy of the white-rot/brown-rot paradigm for wood decay fungi.</title>
        <authorList>
            <person name="Riley R."/>
            <person name="Salamov A.A."/>
            <person name="Brown D.W."/>
            <person name="Nagy L.G."/>
            <person name="Floudas D."/>
            <person name="Held B.W."/>
            <person name="Levasseur A."/>
            <person name="Lombard V."/>
            <person name="Morin E."/>
            <person name="Otillar R."/>
            <person name="Lindquist E.A."/>
            <person name="Sun H."/>
            <person name="LaButti K.M."/>
            <person name="Schmutz J."/>
            <person name="Jabbour D."/>
            <person name="Luo H."/>
            <person name="Baker S.E."/>
            <person name="Pisabarro A.G."/>
            <person name="Walton J.D."/>
            <person name="Blanchette R.A."/>
            <person name="Henrissat B."/>
            <person name="Martin F."/>
            <person name="Cullen D."/>
            <person name="Hibbett D.S."/>
            <person name="Grigoriev I.V."/>
        </authorList>
    </citation>
    <scope>NUCLEOTIDE SEQUENCE [LARGE SCALE GENOMIC DNA]</scope>
    <source>
        <strain evidence="5">MUCL 33604</strain>
    </source>
</reference>
<keyword evidence="1" id="KW-0694">RNA-binding</keyword>
<evidence type="ECO:0000313" key="4">
    <source>
        <dbReference type="EMBL" id="KDQ60151.1"/>
    </source>
</evidence>
<protein>
    <recommendedName>
        <fullName evidence="3">DRBM domain-containing protein</fullName>
    </recommendedName>
</protein>